<feature type="transmembrane region" description="Helical" evidence="5">
    <location>
        <begin position="232"/>
        <end position="252"/>
    </location>
</feature>
<proteinExistence type="predicted"/>
<keyword evidence="2 5" id="KW-0812">Transmembrane</keyword>
<dbReference type="InterPro" id="IPR006029">
    <property type="entry name" value="Neurotrans-gated_channel_TM"/>
</dbReference>
<feature type="transmembrane region" description="Helical" evidence="5">
    <location>
        <begin position="294"/>
        <end position="317"/>
    </location>
</feature>
<keyword evidence="10" id="KW-1185">Reference proteome</keyword>
<dbReference type="OMA" id="ARIMYNG"/>
<comment type="subcellular location">
    <subcellularLocation>
        <location evidence="1">Membrane</location>
        <topology evidence="1">Multi-pass membrane protein</topology>
    </subcellularLocation>
</comment>
<evidence type="ECO:0000256" key="2">
    <source>
        <dbReference type="ARBA" id="ARBA00022692"/>
    </source>
</evidence>
<name>A0A8W8NK17_MAGGI</name>
<feature type="chain" id="PRO_5042432135" description="Neuronal acetylcholine receptor subunit alpha-6" evidence="6">
    <location>
        <begin position="25"/>
        <end position="413"/>
    </location>
</feature>
<dbReference type="GO" id="GO:0016020">
    <property type="term" value="C:membrane"/>
    <property type="evidence" value="ECO:0007669"/>
    <property type="project" value="UniProtKB-SubCell"/>
</dbReference>
<evidence type="ECO:0000256" key="4">
    <source>
        <dbReference type="ARBA" id="ARBA00023136"/>
    </source>
</evidence>
<keyword evidence="3 5" id="KW-1133">Transmembrane helix</keyword>
<feature type="domain" description="Neurotransmitter-gated ion-channel ligand-binding" evidence="7">
    <location>
        <begin position="32"/>
        <end position="231"/>
    </location>
</feature>
<dbReference type="GO" id="GO:0005230">
    <property type="term" value="F:extracellular ligand-gated monoatomic ion channel activity"/>
    <property type="evidence" value="ECO:0007669"/>
    <property type="project" value="InterPro"/>
</dbReference>
<dbReference type="Proteomes" id="UP000005408">
    <property type="component" value="Unassembled WGS sequence"/>
</dbReference>
<dbReference type="AlphaFoldDB" id="A0A8W8NK17"/>
<dbReference type="InterPro" id="IPR036719">
    <property type="entry name" value="Neuro-gated_channel_TM_sf"/>
</dbReference>
<feature type="transmembrane region" description="Helical" evidence="5">
    <location>
        <begin position="264"/>
        <end position="282"/>
    </location>
</feature>
<dbReference type="Gene3D" id="2.70.170.10">
    <property type="entry name" value="Neurotransmitter-gated ion-channel ligand-binding domain"/>
    <property type="match status" value="1"/>
</dbReference>
<dbReference type="SUPFAM" id="SSF90112">
    <property type="entry name" value="Neurotransmitter-gated ion-channel transmembrane pore"/>
    <property type="match status" value="1"/>
</dbReference>
<keyword evidence="4 5" id="KW-0472">Membrane</keyword>
<evidence type="ECO:0000256" key="3">
    <source>
        <dbReference type="ARBA" id="ARBA00022989"/>
    </source>
</evidence>
<feature type="transmembrane region" description="Helical" evidence="5">
    <location>
        <begin position="389"/>
        <end position="411"/>
    </location>
</feature>
<keyword evidence="6" id="KW-0732">Signal</keyword>
<sequence>MMAVHNVIISFVISMFLLPGLSSGGTMTEYNNLYNTYLKGYNKDCRPVQDQSTVTNASLYFYLESIADLDEVSSKLVTVGLFTIRWRDEAIIWDPSIYGNTTSLNIDESLVWKPSMALFNTMSTNVGLLGFKQSKVQYIYNGSALWNVADRYQTTCDFDTTYFPFDEQTCEIKISAWDYTTDVLIIDPLIQTVDLTYYRENGAWELVSTAAKPEILSYFSFVVFTLNLKRRAMFFIIYLLIPLFTMLLLNTLVFMLPAGSGERVSYSINCLLALTVFLTLVSEGLPQDSKPMPVIGYVLTVYLIISAIISVETMVILSLQHKEENDEIPPLFRKLYNIFNCAACKKRSGTVKAYSSHIDLEKVEEIDIQNNPNNLPLTWKKLSNRLDTICFVSSLSFVIVVGVAFFVIVAVKP</sequence>
<dbReference type="InterPro" id="IPR006202">
    <property type="entry name" value="Neur_chan_lig-bd"/>
</dbReference>
<dbReference type="Pfam" id="PF02932">
    <property type="entry name" value="Neur_chan_memb"/>
    <property type="match status" value="1"/>
</dbReference>
<protein>
    <recommendedName>
        <fullName evidence="11">Neuronal acetylcholine receptor subunit alpha-6</fullName>
    </recommendedName>
</protein>
<feature type="domain" description="Neurotransmitter-gated ion-channel transmembrane" evidence="8">
    <location>
        <begin position="240"/>
        <end position="348"/>
    </location>
</feature>
<evidence type="ECO:0000313" key="10">
    <source>
        <dbReference type="Proteomes" id="UP000005408"/>
    </source>
</evidence>
<dbReference type="SUPFAM" id="SSF63712">
    <property type="entry name" value="Nicotinic receptor ligand binding domain-like"/>
    <property type="match status" value="1"/>
</dbReference>
<feature type="signal peptide" evidence="6">
    <location>
        <begin position="1"/>
        <end position="24"/>
    </location>
</feature>
<dbReference type="CDD" id="cd19051">
    <property type="entry name" value="LGIC_TM_cation"/>
    <property type="match status" value="1"/>
</dbReference>
<dbReference type="InterPro" id="IPR036734">
    <property type="entry name" value="Neur_chan_lig-bd_sf"/>
</dbReference>
<evidence type="ECO:0000256" key="1">
    <source>
        <dbReference type="ARBA" id="ARBA00004141"/>
    </source>
</evidence>
<dbReference type="OrthoDB" id="5809364at2759"/>
<evidence type="ECO:0000259" key="7">
    <source>
        <dbReference type="Pfam" id="PF02931"/>
    </source>
</evidence>
<dbReference type="PANTHER" id="PTHR18945">
    <property type="entry name" value="NEUROTRANSMITTER GATED ION CHANNEL"/>
    <property type="match status" value="1"/>
</dbReference>
<dbReference type="GO" id="GO:0004888">
    <property type="term" value="F:transmembrane signaling receptor activity"/>
    <property type="evidence" value="ECO:0007669"/>
    <property type="project" value="InterPro"/>
</dbReference>
<evidence type="ECO:0008006" key="11">
    <source>
        <dbReference type="Google" id="ProtNLM"/>
    </source>
</evidence>
<dbReference type="CDD" id="cd18989">
    <property type="entry name" value="LGIC_ECD_cation"/>
    <property type="match status" value="1"/>
</dbReference>
<dbReference type="EnsemblMetazoa" id="G7471.1">
    <property type="protein sequence ID" value="G7471.1:cds"/>
    <property type="gene ID" value="G7471"/>
</dbReference>
<dbReference type="Pfam" id="PF02931">
    <property type="entry name" value="Neur_chan_LBD"/>
    <property type="match status" value="1"/>
</dbReference>
<organism evidence="9 10">
    <name type="scientific">Magallana gigas</name>
    <name type="common">Pacific oyster</name>
    <name type="synonym">Crassostrea gigas</name>
    <dbReference type="NCBI Taxonomy" id="29159"/>
    <lineage>
        <taxon>Eukaryota</taxon>
        <taxon>Metazoa</taxon>
        <taxon>Spiralia</taxon>
        <taxon>Lophotrochozoa</taxon>
        <taxon>Mollusca</taxon>
        <taxon>Bivalvia</taxon>
        <taxon>Autobranchia</taxon>
        <taxon>Pteriomorphia</taxon>
        <taxon>Ostreida</taxon>
        <taxon>Ostreoidea</taxon>
        <taxon>Ostreidae</taxon>
        <taxon>Magallana</taxon>
    </lineage>
</organism>
<evidence type="ECO:0000256" key="6">
    <source>
        <dbReference type="SAM" id="SignalP"/>
    </source>
</evidence>
<evidence type="ECO:0000313" key="9">
    <source>
        <dbReference type="EnsemblMetazoa" id="G7471.2:cds"/>
    </source>
</evidence>
<accession>A0A8W8NK17</accession>
<evidence type="ECO:0000259" key="8">
    <source>
        <dbReference type="Pfam" id="PF02932"/>
    </source>
</evidence>
<dbReference type="InterPro" id="IPR006201">
    <property type="entry name" value="Neur_channel"/>
</dbReference>
<evidence type="ECO:0000256" key="5">
    <source>
        <dbReference type="SAM" id="Phobius"/>
    </source>
</evidence>
<dbReference type="InterPro" id="IPR038050">
    <property type="entry name" value="Neuro_actylchol_rec"/>
</dbReference>
<dbReference type="FunFam" id="2.70.170.10:FF:000028">
    <property type="entry name" value="AcetylCholine Receptor"/>
    <property type="match status" value="1"/>
</dbReference>
<dbReference type="EnsemblMetazoa" id="G7471.2">
    <property type="protein sequence ID" value="G7471.2:cds"/>
    <property type="gene ID" value="G7471"/>
</dbReference>
<dbReference type="PRINTS" id="PR00252">
    <property type="entry name" value="NRIONCHANNEL"/>
</dbReference>
<dbReference type="Gene3D" id="1.20.58.390">
    <property type="entry name" value="Neurotransmitter-gated ion-channel transmembrane domain"/>
    <property type="match status" value="1"/>
</dbReference>
<reference evidence="9" key="1">
    <citation type="submission" date="2022-08" db="UniProtKB">
        <authorList>
            <consortium name="EnsemblMetazoa"/>
        </authorList>
    </citation>
    <scope>IDENTIFICATION</scope>
    <source>
        <strain evidence="9">05x7-T-G4-1.051#20</strain>
    </source>
</reference>